<organism evidence="2 3">
    <name type="scientific">Trinickia soli</name>
    <dbReference type="NCBI Taxonomy" id="380675"/>
    <lineage>
        <taxon>Bacteria</taxon>
        <taxon>Pseudomonadati</taxon>
        <taxon>Pseudomonadota</taxon>
        <taxon>Betaproteobacteria</taxon>
        <taxon>Burkholderiales</taxon>
        <taxon>Burkholderiaceae</taxon>
        <taxon>Trinickia</taxon>
    </lineage>
</organism>
<feature type="transmembrane region" description="Helical" evidence="1">
    <location>
        <begin position="76"/>
        <end position="99"/>
    </location>
</feature>
<keyword evidence="1" id="KW-1133">Transmembrane helix</keyword>
<evidence type="ECO:0000256" key="1">
    <source>
        <dbReference type="SAM" id="Phobius"/>
    </source>
</evidence>
<evidence type="ECO:0000313" key="3">
    <source>
        <dbReference type="Proteomes" id="UP000235347"/>
    </source>
</evidence>
<dbReference type="EMBL" id="PNYB01000008">
    <property type="protein sequence ID" value="PMS25051.1"/>
    <property type="molecule type" value="Genomic_DNA"/>
</dbReference>
<dbReference type="AlphaFoldDB" id="A0A2N7W6L7"/>
<keyword evidence="1" id="KW-0812">Transmembrane</keyword>
<proteinExistence type="predicted"/>
<keyword evidence="1" id="KW-0472">Membrane</keyword>
<feature type="transmembrane region" description="Helical" evidence="1">
    <location>
        <begin position="42"/>
        <end position="64"/>
    </location>
</feature>
<feature type="transmembrane region" description="Helical" evidence="1">
    <location>
        <begin position="111"/>
        <end position="131"/>
    </location>
</feature>
<accession>A0A2N7W6L7</accession>
<comment type="caution">
    <text evidence="2">The sequence shown here is derived from an EMBL/GenBank/DDBJ whole genome shotgun (WGS) entry which is preliminary data.</text>
</comment>
<sequence length="144" mass="15617">MATPRWATCAKAGYLYASIVLAVGFFFGTIRTLLIAPRLGETTAVSLEAPFMLVVSWNLSRWSARRYKMLTDTNEALLMGAIALAILTLVELGTAALLFRETALEYFSGLWSVPGAIGLAAQLCFAAFPFLQAIGRQTKSHKAP</sequence>
<feature type="transmembrane region" description="Helical" evidence="1">
    <location>
        <begin position="12"/>
        <end position="36"/>
    </location>
</feature>
<dbReference type="RefSeq" id="WP_102610053.1">
    <property type="nucleotide sequence ID" value="NZ_CADIKD010000002.1"/>
</dbReference>
<evidence type="ECO:0000313" key="2">
    <source>
        <dbReference type="EMBL" id="PMS25051.1"/>
    </source>
</evidence>
<reference evidence="2 3" key="1">
    <citation type="submission" date="2018-01" db="EMBL/GenBank/DDBJ databases">
        <title>Whole genome analyses suggest that Burkholderia sensu lato contains two further novel genera in the rhizoxinica-symbiotica group Mycetohabitans gen. nov., and Trinickia gen. nov.: implications for the evolution of diazotrophy and nodulation in the Burkholderiaceae.</title>
        <authorList>
            <person name="Estrada-de los Santos P."/>
            <person name="Palmer M."/>
            <person name="Chavez-Ramirez B."/>
            <person name="Beukes C."/>
            <person name="Steenkamp E.T."/>
            <person name="Hirsch A.M."/>
            <person name="Manyaka P."/>
            <person name="Maluk M."/>
            <person name="Lafos M."/>
            <person name="Crook M."/>
            <person name="Gross E."/>
            <person name="Simon M.F."/>
            <person name="Bueno dos Reis Junior F."/>
            <person name="Poole P.S."/>
            <person name="Venter S.N."/>
            <person name="James E.K."/>
        </authorList>
    </citation>
    <scope>NUCLEOTIDE SEQUENCE [LARGE SCALE GENOMIC DNA]</scope>
    <source>
        <strain evidence="2 3">GP25-8</strain>
    </source>
</reference>
<dbReference type="Proteomes" id="UP000235347">
    <property type="component" value="Unassembled WGS sequence"/>
</dbReference>
<name>A0A2N7W6L7_9BURK</name>
<keyword evidence="3" id="KW-1185">Reference proteome</keyword>
<gene>
    <name evidence="2" type="ORF">C0Z19_12155</name>
</gene>
<protein>
    <submittedName>
        <fullName evidence="2">Uncharacterized protein</fullName>
    </submittedName>
</protein>